<evidence type="ECO:0000256" key="1">
    <source>
        <dbReference type="ARBA" id="ARBA00023002"/>
    </source>
</evidence>
<keyword evidence="6" id="KW-1185">Reference proteome</keyword>
<evidence type="ECO:0000259" key="3">
    <source>
        <dbReference type="Pfam" id="PF01408"/>
    </source>
</evidence>
<dbReference type="EMBL" id="FXAY01000001">
    <property type="protein sequence ID" value="SMG14102.1"/>
    <property type="molecule type" value="Genomic_DNA"/>
</dbReference>
<dbReference type="PANTHER" id="PTHR43818">
    <property type="entry name" value="BCDNA.GH03377"/>
    <property type="match status" value="1"/>
</dbReference>
<dbReference type="Pfam" id="PF22725">
    <property type="entry name" value="GFO_IDH_MocA_C3"/>
    <property type="match status" value="1"/>
</dbReference>
<dbReference type="GO" id="GO:0016491">
    <property type="term" value="F:oxidoreductase activity"/>
    <property type="evidence" value="ECO:0007669"/>
    <property type="project" value="UniProtKB-KW"/>
</dbReference>
<dbReference type="InterPro" id="IPR036291">
    <property type="entry name" value="NAD(P)-bd_dom_sf"/>
</dbReference>
<keyword evidence="1" id="KW-0560">Oxidoreductase</keyword>
<dbReference type="GO" id="GO:0000166">
    <property type="term" value="F:nucleotide binding"/>
    <property type="evidence" value="ECO:0007669"/>
    <property type="project" value="InterPro"/>
</dbReference>
<dbReference type="PANTHER" id="PTHR43818:SF11">
    <property type="entry name" value="BCDNA.GH03377"/>
    <property type="match status" value="1"/>
</dbReference>
<dbReference type="InterPro" id="IPR055170">
    <property type="entry name" value="GFO_IDH_MocA-like_dom"/>
</dbReference>
<proteinExistence type="predicted"/>
<sequence length="361" mass="37994">MGIPLTVGIIGVGKISEQYLANLPGFPGLRLVAVADLDEARAREVAELHGVRALTVDELLDDPEVDAVLNLTIPAAHVEIGTRALLAGKHVFAEKPLGLNAAEAASMIDLAEELGLRFGSAPDTVLGTGIQTARRAIDSGLIGEPIAAQAFWSSPGHEAWHPAPAFYYQAGGGPLLDMGPYYLTSLVHFFGPVVRVSGLTSRSNRMRTVGSGALEGTPIPVSVDTHVTALLEHAGGVSSTITVSFEIWKTRSPLFEVYGSAGTLAVPDPNQFSEPVELARSGTREWETLPDSAGYINTGRGIGLADLADAIAGDLPHRASGRLGLHVLEIMDAIQLSSARRETITIASTVERPEAVPLRAV</sequence>
<evidence type="ECO:0000259" key="4">
    <source>
        <dbReference type="Pfam" id="PF22725"/>
    </source>
</evidence>
<dbReference type="InterPro" id="IPR000683">
    <property type="entry name" value="Gfo/Idh/MocA-like_OxRdtase_N"/>
</dbReference>
<dbReference type="InterPro" id="IPR050463">
    <property type="entry name" value="Gfo/Idh/MocA_oxidrdct_glycsds"/>
</dbReference>
<evidence type="ECO:0000313" key="5">
    <source>
        <dbReference type="EMBL" id="SMG14102.1"/>
    </source>
</evidence>
<feature type="domain" description="GFO/IDH/MocA-like oxidoreductase" evidence="4">
    <location>
        <begin position="130"/>
        <end position="264"/>
    </location>
</feature>
<evidence type="ECO:0000256" key="2">
    <source>
        <dbReference type="ARBA" id="ARBA00023027"/>
    </source>
</evidence>
<dbReference type="Proteomes" id="UP000193244">
    <property type="component" value="Unassembled WGS sequence"/>
</dbReference>
<dbReference type="AlphaFoldDB" id="A0A1X7IH12"/>
<name>A0A1X7IH12_9MICO</name>
<reference evidence="6" key="1">
    <citation type="submission" date="2017-04" db="EMBL/GenBank/DDBJ databases">
        <authorList>
            <person name="Varghese N."/>
            <person name="Submissions S."/>
        </authorList>
    </citation>
    <scope>NUCLEOTIDE SEQUENCE [LARGE SCALE GENOMIC DNA]</scope>
    <source>
        <strain evidence="6">VKM Ac-2510</strain>
    </source>
</reference>
<organism evidence="5 6">
    <name type="scientific">Agreia pratensis</name>
    <dbReference type="NCBI Taxonomy" id="150121"/>
    <lineage>
        <taxon>Bacteria</taxon>
        <taxon>Bacillati</taxon>
        <taxon>Actinomycetota</taxon>
        <taxon>Actinomycetes</taxon>
        <taxon>Micrococcales</taxon>
        <taxon>Microbacteriaceae</taxon>
        <taxon>Agreia</taxon>
    </lineage>
</organism>
<dbReference type="RefSeq" id="WP_085482621.1">
    <property type="nucleotide sequence ID" value="NZ_FXAY01000001.1"/>
</dbReference>
<gene>
    <name evidence="5" type="ORF">SAMN06296010_0512</name>
</gene>
<dbReference type="OrthoDB" id="9776544at2"/>
<dbReference type="Pfam" id="PF01408">
    <property type="entry name" value="GFO_IDH_MocA"/>
    <property type="match status" value="1"/>
</dbReference>
<evidence type="ECO:0000313" key="6">
    <source>
        <dbReference type="Proteomes" id="UP000193244"/>
    </source>
</evidence>
<dbReference type="Gene3D" id="3.40.50.720">
    <property type="entry name" value="NAD(P)-binding Rossmann-like Domain"/>
    <property type="match status" value="1"/>
</dbReference>
<feature type="domain" description="Gfo/Idh/MocA-like oxidoreductase N-terminal" evidence="3">
    <location>
        <begin position="6"/>
        <end position="118"/>
    </location>
</feature>
<dbReference type="STRING" id="150121.SAMN06296010_0512"/>
<protein>
    <submittedName>
        <fullName evidence="5">Predicted dehydrogenase</fullName>
    </submittedName>
</protein>
<dbReference type="SUPFAM" id="SSF51735">
    <property type="entry name" value="NAD(P)-binding Rossmann-fold domains"/>
    <property type="match status" value="1"/>
</dbReference>
<accession>A0A1X7IH12</accession>
<dbReference type="SUPFAM" id="SSF55347">
    <property type="entry name" value="Glyceraldehyde-3-phosphate dehydrogenase-like, C-terminal domain"/>
    <property type="match status" value="1"/>
</dbReference>
<keyword evidence="2" id="KW-0520">NAD</keyword>
<dbReference type="Gene3D" id="3.30.360.10">
    <property type="entry name" value="Dihydrodipicolinate Reductase, domain 2"/>
    <property type="match status" value="1"/>
</dbReference>